<organism evidence="1 2">
    <name type="scientific">Leptospira ainlahdjerensis</name>
    <dbReference type="NCBI Taxonomy" id="2810033"/>
    <lineage>
        <taxon>Bacteria</taxon>
        <taxon>Pseudomonadati</taxon>
        <taxon>Spirochaetota</taxon>
        <taxon>Spirochaetia</taxon>
        <taxon>Leptospirales</taxon>
        <taxon>Leptospiraceae</taxon>
        <taxon>Leptospira</taxon>
    </lineage>
</organism>
<comment type="caution">
    <text evidence="1">The sequence shown here is derived from an EMBL/GenBank/DDBJ whole genome shotgun (WGS) entry which is preliminary data.</text>
</comment>
<name>A0ABS2UES6_9LEPT</name>
<dbReference type="RefSeq" id="WP_205280864.1">
    <property type="nucleotide sequence ID" value="NZ_JAFFPU010000069.1"/>
</dbReference>
<dbReference type="EMBL" id="JAFFPU010000069">
    <property type="protein sequence ID" value="MBM9578892.1"/>
    <property type="molecule type" value="Genomic_DNA"/>
</dbReference>
<evidence type="ECO:0000313" key="2">
    <source>
        <dbReference type="Proteomes" id="UP000724686"/>
    </source>
</evidence>
<accession>A0ABS2UES6</accession>
<keyword evidence="2" id="KW-1185">Reference proteome</keyword>
<reference evidence="1 2" key="1">
    <citation type="submission" date="2021-02" db="EMBL/GenBank/DDBJ databases">
        <title>Leptospira ainlahdjerensis sp. nov., Leptospira ainazelensis sp. nov., Leptospira abararensis sp. nov. and Leptospira chreensis sp. nov., four new species isolated from water sources in Algeria.</title>
        <authorList>
            <person name="Amara Korba A."/>
            <person name="Kainiu M."/>
            <person name="Vincent A.T."/>
            <person name="Mariet J.-F."/>
            <person name="Veyrier F.J."/>
            <person name="Goarant C."/>
            <person name="Picardeau M."/>
        </authorList>
    </citation>
    <scope>NUCLEOTIDE SEQUENCE [LARGE SCALE GENOMIC DNA]</scope>
    <source>
        <strain evidence="1 2">201903070</strain>
    </source>
</reference>
<dbReference type="Proteomes" id="UP000724686">
    <property type="component" value="Unassembled WGS sequence"/>
</dbReference>
<protein>
    <submittedName>
        <fullName evidence="1">Uncharacterized protein</fullName>
    </submittedName>
</protein>
<sequence>MGIIEDFRTNRFTFPGIPGVSVFEIEKEIWEIKLTLADNLNVYDSFVLPSKDAIIAAKSFWDSKKTNGDLFKLVQNSIVNLEKKYGK</sequence>
<evidence type="ECO:0000313" key="1">
    <source>
        <dbReference type="EMBL" id="MBM9578892.1"/>
    </source>
</evidence>
<proteinExistence type="predicted"/>
<gene>
    <name evidence="1" type="ORF">JWG45_17235</name>
</gene>